<dbReference type="InterPro" id="IPR052341">
    <property type="entry name" value="LOG_family_nucleotidases"/>
</dbReference>
<organism evidence="3 4">
    <name type="scientific">Idiomarina piscisalsi</name>
    <dbReference type="NCBI Taxonomy" id="1096243"/>
    <lineage>
        <taxon>Bacteria</taxon>
        <taxon>Pseudomonadati</taxon>
        <taxon>Pseudomonadota</taxon>
        <taxon>Gammaproteobacteria</taxon>
        <taxon>Alteromonadales</taxon>
        <taxon>Idiomarinaceae</taxon>
        <taxon>Idiomarina</taxon>
    </lineage>
</organism>
<protein>
    <recommendedName>
        <fullName evidence="2">Cytokinin riboside 5'-monophosphate phosphoribohydrolase</fullName>
        <ecNumber evidence="2">3.2.2.n1</ecNumber>
    </recommendedName>
</protein>
<dbReference type="EC" id="3.2.2.n1" evidence="2"/>
<accession>A0A432YPA9</accession>
<evidence type="ECO:0000256" key="2">
    <source>
        <dbReference type="RuleBase" id="RU363015"/>
    </source>
</evidence>
<comment type="caution">
    <text evidence="3">The sequence shown here is derived from an EMBL/GenBank/DDBJ whole genome shotgun (WGS) entry which is preliminary data.</text>
</comment>
<dbReference type="SUPFAM" id="SSF102405">
    <property type="entry name" value="MCP/YpsA-like"/>
    <property type="match status" value="1"/>
</dbReference>
<evidence type="ECO:0000313" key="3">
    <source>
        <dbReference type="EMBL" id="RUO62783.1"/>
    </source>
</evidence>
<keyword evidence="2" id="KW-0378">Hydrolase</keyword>
<dbReference type="PANTHER" id="PTHR43393:SF3">
    <property type="entry name" value="LYSINE DECARBOXYLASE-LIKE PROTEIN"/>
    <property type="match status" value="1"/>
</dbReference>
<dbReference type="EMBL" id="PIQA01000011">
    <property type="protein sequence ID" value="RUO62783.1"/>
    <property type="molecule type" value="Genomic_DNA"/>
</dbReference>
<sequence length="298" mass="33742">MTENELRRRRLISAKQSEESIAKIEGQGSYKLAFADNEFLLSDDLRAVRLQLEYLKPQLTLEKHNVDATIVVFGSARFLPPEQAQHDVGVAEQALEKDPENDTLKGHLKRAKRALKNSAYYQQAMDFARIATEHNLCHDDENLMIVSGGGPGVMEAANRGAMEAGGDSIGLNIVLPHEQRPNPYITPEYCFQFHYFAIRKMHFLQRARALVAFPGGFGTLDELFETLTLVQTQKSEPVPIVLVGKEFWQRLIDFDLLVEEGTIAEQDLELFEIVDSAEEAWQAICHCYDLKNGSRHIR</sequence>
<dbReference type="Pfam" id="PF03641">
    <property type="entry name" value="Lysine_decarbox"/>
    <property type="match status" value="1"/>
</dbReference>
<dbReference type="InterPro" id="IPR031100">
    <property type="entry name" value="LOG_fam"/>
</dbReference>
<gene>
    <name evidence="3" type="ORF">CWI73_09955</name>
</gene>
<evidence type="ECO:0000256" key="1">
    <source>
        <dbReference type="ARBA" id="ARBA00000274"/>
    </source>
</evidence>
<dbReference type="PANTHER" id="PTHR43393">
    <property type="entry name" value="CYTOKININ RIBOSIDE 5'-MONOPHOSPHATE PHOSPHORIBOHYDROLASE"/>
    <property type="match status" value="1"/>
</dbReference>
<reference evidence="3 4" key="1">
    <citation type="journal article" date="2011" name="Front. Microbiol.">
        <title>Genomic signatures of strain selection and enhancement in Bacillus atrophaeus var. globigii, a historical biowarfare simulant.</title>
        <authorList>
            <person name="Gibbons H.S."/>
            <person name="Broomall S.M."/>
            <person name="McNew L.A."/>
            <person name="Daligault H."/>
            <person name="Chapman C."/>
            <person name="Bruce D."/>
            <person name="Karavis M."/>
            <person name="Krepps M."/>
            <person name="McGregor P.A."/>
            <person name="Hong C."/>
            <person name="Park K.H."/>
            <person name="Akmal A."/>
            <person name="Feldman A."/>
            <person name="Lin J.S."/>
            <person name="Chang W.E."/>
            <person name="Higgs B.W."/>
            <person name="Demirev P."/>
            <person name="Lindquist J."/>
            <person name="Liem A."/>
            <person name="Fochler E."/>
            <person name="Read T.D."/>
            <person name="Tapia R."/>
            <person name="Johnson S."/>
            <person name="Bishop-Lilly K.A."/>
            <person name="Detter C."/>
            <person name="Han C."/>
            <person name="Sozhamannan S."/>
            <person name="Rosenzweig C.N."/>
            <person name="Skowronski E.W."/>
        </authorList>
    </citation>
    <scope>NUCLEOTIDE SEQUENCE [LARGE SCALE GENOMIC DNA]</scope>
    <source>
        <strain evidence="3 4">TPS4-2</strain>
    </source>
</reference>
<comment type="catalytic activity">
    <reaction evidence="1">
        <text>AMP + H2O = D-ribose 5-phosphate + adenine</text>
        <dbReference type="Rhea" id="RHEA:20129"/>
        <dbReference type="ChEBI" id="CHEBI:15377"/>
        <dbReference type="ChEBI" id="CHEBI:16708"/>
        <dbReference type="ChEBI" id="CHEBI:78346"/>
        <dbReference type="ChEBI" id="CHEBI:456215"/>
        <dbReference type="EC" id="3.2.2.4"/>
    </reaction>
</comment>
<proteinExistence type="inferred from homology"/>
<dbReference type="InterPro" id="IPR005269">
    <property type="entry name" value="LOG"/>
</dbReference>
<dbReference type="Gene3D" id="3.40.50.450">
    <property type="match status" value="1"/>
</dbReference>
<dbReference type="GO" id="GO:0009691">
    <property type="term" value="P:cytokinin biosynthetic process"/>
    <property type="evidence" value="ECO:0007669"/>
    <property type="project" value="UniProtKB-UniRule"/>
</dbReference>
<evidence type="ECO:0000313" key="4">
    <source>
        <dbReference type="Proteomes" id="UP000288361"/>
    </source>
</evidence>
<dbReference type="GO" id="GO:0005829">
    <property type="term" value="C:cytosol"/>
    <property type="evidence" value="ECO:0007669"/>
    <property type="project" value="TreeGrafter"/>
</dbReference>
<dbReference type="AlphaFoldDB" id="A0A432YPA9"/>
<dbReference type="Proteomes" id="UP000288361">
    <property type="component" value="Unassembled WGS sequence"/>
</dbReference>
<keyword evidence="2" id="KW-0203">Cytokinin biosynthesis</keyword>
<comment type="similarity">
    <text evidence="2">Belongs to the LOG family.</text>
</comment>
<name>A0A432YPA9_9GAMM</name>
<dbReference type="GO" id="GO:0008714">
    <property type="term" value="F:AMP nucleosidase activity"/>
    <property type="evidence" value="ECO:0007669"/>
    <property type="project" value="UniProtKB-EC"/>
</dbReference>
<dbReference type="NCBIfam" id="TIGR00730">
    <property type="entry name" value="Rossman fold protein, TIGR00730 family"/>
    <property type="match status" value="1"/>
</dbReference>
<dbReference type="RefSeq" id="WP_126752645.1">
    <property type="nucleotide sequence ID" value="NZ_JBHUMT010000004.1"/>
</dbReference>